<dbReference type="AlphaFoldDB" id="A0A482WQH7"/>
<sequence>MGKLLLSGLRMALTVTSRNMFRTTNSLGHCRNLTVLFQNKCVIPHQTSFLETSSASPSKPFSLPSRFNHSDSDSLTPVEYEEICNETLESLCMYFEELMENLPQLKGSDVVFGDGVLTVQFGEQHGTYVINRQSPNLQIWLSSPTSGPKRYDFLPSKQSWIYKHDNRSLHQLLQEEIAEIVGDNVVNFYGCAYSGTDSSQ</sequence>
<dbReference type="PANTHER" id="PTHR16821:SF2">
    <property type="entry name" value="FRATAXIN, MITOCHONDRIAL"/>
    <property type="match status" value="1"/>
</dbReference>
<dbReference type="InterPro" id="IPR002908">
    <property type="entry name" value="Frataxin/CyaY"/>
</dbReference>
<dbReference type="EMBL" id="QKKF02027445">
    <property type="protein sequence ID" value="RZF35837.1"/>
    <property type="molecule type" value="Genomic_DNA"/>
</dbReference>
<dbReference type="NCBIfam" id="TIGR03421">
    <property type="entry name" value="FeS_CyaY"/>
    <property type="match status" value="1"/>
</dbReference>
<dbReference type="NCBIfam" id="TIGR03422">
    <property type="entry name" value="mito_frataxin"/>
    <property type="match status" value="1"/>
</dbReference>
<dbReference type="SMART" id="SM01219">
    <property type="entry name" value="Frataxin_Cyay"/>
    <property type="match status" value="1"/>
</dbReference>
<dbReference type="GO" id="GO:0005739">
    <property type="term" value="C:mitochondrion"/>
    <property type="evidence" value="ECO:0007669"/>
    <property type="project" value="UniProtKB-SubCell"/>
</dbReference>
<evidence type="ECO:0000256" key="5">
    <source>
        <dbReference type="ARBA" id="ARBA00022448"/>
    </source>
</evidence>
<dbReference type="GO" id="GO:0051537">
    <property type="term" value="F:2 iron, 2 sulfur cluster binding"/>
    <property type="evidence" value="ECO:0007669"/>
    <property type="project" value="TreeGrafter"/>
</dbReference>
<comment type="caution">
    <text evidence="13">The sequence shown here is derived from an EMBL/GenBank/DDBJ whole genome shotgun (WGS) entry which is preliminary data.</text>
</comment>
<evidence type="ECO:0000256" key="6">
    <source>
        <dbReference type="ARBA" id="ARBA00022496"/>
    </source>
</evidence>
<dbReference type="Gene3D" id="3.30.920.10">
    <property type="entry name" value="Frataxin/CyaY"/>
    <property type="match status" value="1"/>
</dbReference>
<comment type="similarity">
    <text evidence="2">Belongs to the frataxin family.</text>
</comment>
<name>A0A482WQH7_LAOST</name>
<dbReference type="STRING" id="195883.A0A482WQH7"/>
<dbReference type="GO" id="GO:0034986">
    <property type="term" value="F:iron chaperone activity"/>
    <property type="evidence" value="ECO:0007669"/>
    <property type="project" value="TreeGrafter"/>
</dbReference>
<dbReference type="PRINTS" id="PR00904">
    <property type="entry name" value="FRATAXIN"/>
</dbReference>
<keyword evidence="14" id="KW-1185">Reference proteome</keyword>
<dbReference type="GO" id="GO:0008199">
    <property type="term" value="F:ferric iron binding"/>
    <property type="evidence" value="ECO:0007669"/>
    <property type="project" value="InterPro"/>
</dbReference>
<gene>
    <name evidence="13" type="ORF">LSTR_LSTR008943</name>
</gene>
<dbReference type="PROSITE" id="PS01344">
    <property type="entry name" value="FRATAXIN_1"/>
    <property type="match status" value="1"/>
</dbReference>
<evidence type="ECO:0000256" key="4">
    <source>
        <dbReference type="ARBA" id="ARBA00022434"/>
    </source>
</evidence>
<evidence type="ECO:0000256" key="8">
    <source>
        <dbReference type="ARBA" id="ARBA00023002"/>
    </source>
</evidence>
<dbReference type="Pfam" id="PF01491">
    <property type="entry name" value="Frataxin_Cyay"/>
    <property type="match status" value="1"/>
</dbReference>
<evidence type="ECO:0000256" key="11">
    <source>
        <dbReference type="ARBA" id="ARBA00023128"/>
    </source>
</evidence>
<dbReference type="PROSITE" id="PS50810">
    <property type="entry name" value="FRATAXIN_2"/>
    <property type="match status" value="1"/>
</dbReference>
<dbReference type="FunCoup" id="A0A482WQH7">
    <property type="interactions" value="625"/>
</dbReference>
<evidence type="ECO:0000256" key="9">
    <source>
        <dbReference type="ARBA" id="ARBA00023004"/>
    </source>
</evidence>
<dbReference type="InterPro" id="IPR017789">
    <property type="entry name" value="Frataxin"/>
</dbReference>
<dbReference type="SMR" id="A0A482WQH7"/>
<dbReference type="InterPro" id="IPR020895">
    <property type="entry name" value="Frataxin_CS"/>
</dbReference>
<evidence type="ECO:0000256" key="7">
    <source>
        <dbReference type="ARBA" id="ARBA00022946"/>
    </source>
</evidence>
<keyword evidence="5" id="KW-0813">Transport</keyword>
<dbReference type="PANTHER" id="PTHR16821">
    <property type="entry name" value="FRATAXIN"/>
    <property type="match status" value="1"/>
</dbReference>
<keyword evidence="6" id="KW-0410">Iron transport</keyword>
<dbReference type="GO" id="GO:0016226">
    <property type="term" value="P:iron-sulfur cluster assembly"/>
    <property type="evidence" value="ECO:0007669"/>
    <property type="project" value="InterPro"/>
</dbReference>
<dbReference type="GO" id="GO:0004322">
    <property type="term" value="F:ferroxidase activity"/>
    <property type="evidence" value="ECO:0007669"/>
    <property type="project" value="UniProtKB-EC"/>
</dbReference>
<protein>
    <recommendedName>
        <fullName evidence="3">ferroxidase</fullName>
        <ecNumber evidence="3">1.16.3.1</ecNumber>
    </recommendedName>
</protein>
<evidence type="ECO:0000313" key="14">
    <source>
        <dbReference type="Proteomes" id="UP000291343"/>
    </source>
</evidence>
<comment type="catalytic activity">
    <reaction evidence="12">
        <text>4 Fe(2+) + O2 + 4 H(+) = 4 Fe(3+) + 2 H2O</text>
        <dbReference type="Rhea" id="RHEA:11148"/>
        <dbReference type="ChEBI" id="CHEBI:15377"/>
        <dbReference type="ChEBI" id="CHEBI:15378"/>
        <dbReference type="ChEBI" id="CHEBI:15379"/>
        <dbReference type="ChEBI" id="CHEBI:29033"/>
        <dbReference type="ChEBI" id="CHEBI:29034"/>
        <dbReference type="EC" id="1.16.3.1"/>
    </reaction>
</comment>
<dbReference type="GO" id="GO:0006879">
    <property type="term" value="P:intracellular iron ion homeostasis"/>
    <property type="evidence" value="ECO:0007669"/>
    <property type="project" value="UniProtKB-KW"/>
</dbReference>
<dbReference type="Proteomes" id="UP000291343">
    <property type="component" value="Unassembled WGS sequence"/>
</dbReference>
<comment type="subcellular location">
    <subcellularLocation>
        <location evidence="1">Mitochondrion</location>
    </subcellularLocation>
</comment>
<keyword evidence="10" id="KW-0406">Ion transport</keyword>
<dbReference type="GO" id="GO:0008198">
    <property type="term" value="F:ferrous iron binding"/>
    <property type="evidence" value="ECO:0007669"/>
    <property type="project" value="TreeGrafter"/>
</dbReference>
<evidence type="ECO:0000256" key="10">
    <source>
        <dbReference type="ARBA" id="ARBA00023065"/>
    </source>
</evidence>
<dbReference type="SUPFAM" id="SSF55387">
    <property type="entry name" value="Frataxin/Nqo15-like"/>
    <property type="match status" value="1"/>
</dbReference>
<dbReference type="EC" id="1.16.3.1" evidence="3"/>
<reference evidence="13 14" key="1">
    <citation type="journal article" date="2017" name="Gigascience">
        <title>Genome sequence of the small brown planthopper, Laodelphax striatellus.</title>
        <authorList>
            <person name="Zhu J."/>
            <person name="Jiang F."/>
            <person name="Wang X."/>
            <person name="Yang P."/>
            <person name="Bao Y."/>
            <person name="Zhao W."/>
            <person name="Wang W."/>
            <person name="Lu H."/>
            <person name="Wang Q."/>
            <person name="Cui N."/>
            <person name="Li J."/>
            <person name="Chen X."/>
            <person name="Luo L."/>
            <person name="Yu J."/>
            <person name="Kang L."/>
            <person name="Cui F."/>
        </authorList>
    </citation>
    <scope>NUCLEOTIDE SEQUENCE [LARGE SCALE GENOMIC DNA]</scope>
    <source>
        <strain evidence="13">Lst14</strain>
    </source>
</reference>
<dbReference type="InterPro" id="IPR036524">
    <property type="entry name" value="Frataxin/CyaY_sf"/>
</dbReference>
<dbReference type="InParanoid" id="A0A482WQH7"/>
<dbReference type="GO" id="GO:0006826">
    <property type="term" value="P:iron ion transport"/>
    <property type="evidence" value="ECO:0007669"/>
    <property type="project" value="UniProtKB-KW"/>
</dbReference>
<keyword evidence="11" id="KW-0496">Mitochondrion</keyword>
<proteinExistence type="inferred from homology"/>
<organism evidence="13 14">
    <name type="scientific">Laodelphax striatellus</name>
    <name type="common">Small brown planthopper</name>
    <name type="synonym">Delphax striatella</name>
    <dbReference type="NCBI Taxonomy" id="195883"/>
    <lineage>
        <taxon>Eukaryota</taxon>
        <taxon>Metazoa</taxon>
        <taxon>Ecdysozoa</taxon>
        <taxon>Arthropoda</taxon>
        <taxon>Hexapoda</taxon>
        <taxon>Insecta</taxon>
        <taxon>Pterygota</taxon>
        <taxon>Neoptera</taxon>
        <taxon>Paraneoptera</taxon>
        <taxon>Hemiptera</taxon>
        <taxon>Auchenorrhyncha</taxon>
        <taxon>Fulgoroidea</taxon>
        <taxon>Delphacidae</taxon>
        <taxon>Criomorphinae</taxon>
        <taxon>Laodelphax</taxon>
    </lineage>
</organism>
<keyword evidence="9" id="KW-0408">Iron</keyword>
<keyword evidence="7" id="KW-0809">Transit peptide</keyword>
<evidence type="ECO:0000313" key="13">
    <source>
        <dbReference type="EMBL" id="RZF35837.1"/>
    </source>
</evidence>
<evidence type="ECO:0000256" key="1">
    <source>
        <dbReference type="ARBA" id="ARBA00004173"/>
    </source>
</evidence>
<keyword evidence="8" id="KW-0560">Oxidoreductase</keyword>
<accession>A0A482WQH7</accession>
<keyword evidence="4" id="KW-0409">Iron storage</keyword>
<evidence type="ECO:0000256" key="12">
    <source>
        <dbReference type="ARBA" id="ARBA00047990"/>
    </source>
</evidence>
<evidence type="ECO:0000256" key="2">
    <source>
        <dbReference type="ARBA" id="ARBA00008183"/>
    </source>
</evidence>
<evidence type="ECO:0000256" key="3">
    <source>
        <dbReference type="ARBA" id="ARBA00013107"/>
    </source>
</evidence>
<dbReference type="OrthoDB" id="1897642at2759"/>